<reference evidence="1 2" key="1">
    <citation type="submission" date="2019-02" db="EMBL/GenBank/DDBJ databases">
        <title>Deep-cultivation of Planctomycetes and their phenomic and genomic characterization uncovers novel biology.</title>
        <authorList>
            <person name="Wiegand S."/>
            <person name="Jogler M."/>
            <person name="Boedeker C."/>
            <person name="Pinto D."/>
            <person name="Vollmers J."/>
            <person name="Rivas-Marin E."/>
            <person name="Kohn T."/>
            <person name="Peeters S.H."/>
            <person name="Heuer A."/>
            <person name="Rast P."/>
            <person name="Oberbeckmann S."/>
            <person name="Bunk B."/>
            <person name="Jeske O."/>
            <person name="Meyerdierks A."/>
            <person name="Storesund J.E."/>
            <person name="Kallscheuer N."/>
            <person name="Luecker S."/>
            <person name="Lage O.M."/>
            <person name="Pohl T."/>
            <person name="Merkel B.J."/>
            <person name="Hornburger P."/>
            <person name="Mueller R.-W."/>
            <person name="Bruemmer F."/>
            <person name="Labrenz M."/>
            <person name="Spormann A.M."/>
            <person name="Op den Camp H."/>
            <person name="Overmann J."/>
            <person name="Amann R."/>
            <person name="Jetten M.S.M."/>
            <person name="Mascher T."/>
            <person name="Medema M.H."/>
            <person name="Devos D.P."/>
            <person name="Kaster A.-K."/>
            <person name="Ovreas L."/>
            <person name="Rohde M."/>
            <person name="Galperin M.Y."/>
            <person name="Jogler C."/>
        </authorList>
    </citation>
    <scope>NUCLEOTIDE SEQUENCE [LARGE SCALE GENOMIC DNA]</scope>
    <source>
        <strain evidence="1 2">Spa11</strain>
    </source>
</reference>
<keyword evidence="2" id="KW-1185">Reference proteome</keyword>
<evidence type="ECO:0000313" key="2">
    <source>
        <dbReference type="Proteomes" id="UP000316426"/>
    </source>
</evidence>
<proteinExistence type="predicted"/>
<organism evidence="1 2">
    <name type="scientific">Botrimarina mediterranea</name>
    <dbReference type="NCBI Taxonomy" id="2528022"/>
    <lineage>
        <taxon>Bacteria</taxon>
        <taxon>Pseudomonadati</taxon>
        <taxon>Planctomycetota</taxon>
        <taxon>Planctomycetia</taxon>
        <taxon>Pirellulales</taxon>
        <taxon>Lacipirellulaceae</taxon>
        <taxon>Botrimarina</taxon>
    </lineage>
</organism>
<dbReference type="KEGG" id="bmei:Spa11_44040"/>
<gene>
    <name evidence="1" type="ORF">Spa11_44040</name>
</gene>
<sequence>MARKLLILGLALLAIFAVVTVVFVPRLAVQAHQRAVIQELSLWEAEYGRASTASEAIRTAEMIKYVQTYYQPREGYRGSEASENVLQSQRQETIDAMVAALRSFTGEDFGENADEWFVYLGSNQTSD</sequence>
<dbReference type="Proteomes" id="UP000316426">
    <property type="component" value="Chromosome"/>
</dbReference>
<name>A0A518KEH4_9BACT</name>
<accession>A0A518KEH4</accession>
<evidence type="ECO:0000313" key="1">
    <source>
        <dbReference type="EMBL" id="QDV76179.1"/>
    </source>
</evidence>
<protein>
    <submittedName>
        <fullName evidence="1">Uncharacterized protein</fullName>
    </submittedName>
</protein>
<dbReference type="AlphaFoldDB" id="A0A518KEH4"/>
<dbReference type="EMBL" id="CP036349">
    <property type="protein sequence ID" value="QDV76179.1"/>
    <property type="molecule type" value="Genomic_DNA"/>
</dbReference>